<keyword evidence="4" id="KW-0762">Sugar transport</keyword>
<keyword evidence="5" id="KW-0808">Transferase</keyword>
<sequence>MLSQIQRFGGAMFTPVLLFPFAGIIVGLSIVLKNPDFMGSLADTNSTFFQLMNILEEGGWTIFRNMPLIFAIALPIGLAQKAHARACLVVFLSYLTYNYFIAAMAAVWGSYFGVDFSQAPGGVSGLTLIGGIKTLDTSIVGAIFIAGLVTYLHNRFFDTQLPDYLGIFQGTAFIAILAFFTMLPCAWATLIIWPKIQAAISSLQGLMLASGTLGVWLYTFLERLLIPTGLHHFIYGPFIFGPVAVENGIMMNWAQHIQEFSQSTLPLKTLFPAGGFALHGNSKLFGSIGIALAIYMTADAKNKSKIAGLLIPATLTSILVGITEPLEFTFLFIAPFLFVIHAILAATMSAIMYSLGVVGNMSGGLIEIVSQNWLPMYNHHAYVMLTQISVGLCFTVIYFFLFKMLIIRFDLKTPGRNSEVKLYKKSDYKAKTSGETHPADSLASRLIEALGGQTNIEQLNNCATRLRVTVIDPMRLVDDQIFKDMGAHGVVRNGKAIQIIIGLSVPQVREECEGLLHI</sequence>
<dbReference type="GO" id="GO:0009401">
    <property type="term" value="P:phosphoenolpyruvate-dependent sugar phosphotransferase system"/>
    <property type="evidence" value="ECO:0007669"/>
    <property type="project" value="UniProtKB-KW"/>
</dbReference>
<dbReference type="PANTHER" id="PTHR30009">
    <property type="entry name" value="CYTOCHROME C-TYPE SYNTHESIS PROTEIN AND PTS TRANSMEMBRANE COMPONENT"/>
    <property type="match status" value="1"/>
</dbReference>
<evidence type="ECO:0000259" key="14">
    <source>
        <dbReference type="PROSITE" id="PS51103"/>
    </source>
</evidence>
<dbReference type="GO" id="GO:0005886">
    <property type="term" value="C:plasma membrane"/>
    <property type="evidence" value="ECO:0007669"/>
    <property type="project" value="UniProtKB-SubCell"/>
</dbReference>
<dbReference type="Pfam" id="PF02378">
    <property type="entry name" value="PTS_EIIC"/>
    <property type="match status" value="1"/>
</dbReference>
<evidence type="ECO:0000256" key="11">
    <source>
        <dbReference type="PROSITE-ProRule" id="PRU00421"/>
    </source>
</evidence>
<feature type="domain" description="PTS EIIC type-1" evidence="14">
    <location>
        <begin position="1"/>
        <end position="418"/>
    </location>
</feature>
<feature type="transmembrane region" description="Helical" evidence="12">
    <location>
        <begin position="199"/>
        <end position="221"/>
    </location>
</feature>
<feature type="transmembrane region" description="Helical" evidence="12">
    <location>
        <begin position="128"/>
        <end position="152"/>
    </location>
</feature>
<evidence type="ECO:0000256" key="1">
    <source>
        <dbReference type="ARBA" id="ARBA00004651"/>
    </source>
</evidence>
<dbReference type="RefSeq" id="WP_072962405.1">
    <property type="nucleotide sequence ID" value="NZ_FQUH01000021.1"/>
</dbReference>
<feature type="transmembrane region" description="Helical" evidence="12">
    <location>
        <begin position="164"/>
        <end position="193"/>
    </location>
</feature>
<evidence type="ECO:0000256" key="2">
    <source>
        <dbReference type="ARBA" id="ARBA00022448"/>
    </source>
</evidence>
<dbReference type="PANTHER" id="PTHR30009:SF12">
    <property type="entry name" value="PHOSPHOTRANSFERASE IIC COMPONENT GLVC"/>
    <property type="match status" value="1"/>
</dbReference>
<feature type="transmembrane region" description="Helical" evidence="12">
    <location>
        <begin position="62"/>
        <end position="79"/>
    </location>
</feature>
<evidence type="ECO:0000256" key="7">
    <source>
        <dbReference type="ARBA" id="ARBA00022692"/>
    </source>
</evidence>
<dbReference type="InterPro" id="IPR003352">
    <property type="entry name" value="PTS_EIIC"/>
</dbReference>
<dbReference type="InterPro" id="IPR036878">
    <property type="entry name" value="Glu_permease_IIB"/>
</dbReference>
<dbReference type="PROSITE" id="PS01035">
    <property type="entry name" value="PTS_EIIB_TYPE_1_CYS"/>
    <property type="match status" value="1"/>
</dbReference>
<dbReference type="GO" id="GO:0016301">
    <property type="term" value="F:kinase activity"/>
    <property type="evidence" value="ECO:0007669"/>
    <property type="project" value="UniProtKB-KW"/>
</dbReference>
<organism evidence="15 16">
    <name type="scientific">Vibrio gazogenes DSM 21264 = NBRC 103151</name>
    <dbReference type="NCBI Taxonomy" id="1123492"/>
    <lineage>
        <taxon>Bacteria</taxon>
        <taxon>Pseudomonadati</taxon>
        <taxon>Pseudomonadota</taxon>
        <taxon>Gammaproteobacteria</taxon>
        <taxon>Vibrionales</taxon>
        <taxon>Vibrionaceae</taxon>
        <taxon>Vibrio</taxon>
    </lineage>
</organism>
<keyword evidence="7 12" id="KW-0812">Transmembrane</keyword>
<feature type="domain" description="PTS EIIB type-1" evidence="13">
    <location>
        <begin position="440"/>
        <end position="518"/>
    </location>
</feature>
<dbReference type="GO" id="GO:0090563">
    <property type="term" value="F:protein-phosphocysteine-sugar phosphotransferase activity"/>
    <property type="evidence" value="ECO:0007669"/>
    <property type="project" value="TreeGrafter"/>
</dbReference>
<dbReference type="CDD" id="cd00212">
    <property type="entry name" value="PTS_IIB_glc"/>
    <property type="match status" value="1"/>
</dbReference>
<name>A0A1M5FUX8_VIBGA</name>
<dbReference type="InterPro" id="IPR050429">
    <property type="entry name" value="PTS_Glucose_EIICBA"/>
</dbReference>
<protein>
    <submittedName>
        <fullName evidence="15">PTS system glucose/alpha-glucoside-specific IIB component, Glc family /PTS system glucose/alpha-glucoside-specific IIC component, Glc family</fullName>
    </submittedName>
</protein>
<evidence type="ECO:0000256" key="5">
    <source>
        <dbReference type="ARBA" id="ARBA00022679"/>
    </source>
</evidence>
<feature type="transmembrane region" description="Helical" evidence="12">
    <location>
        <begin position="380"/>
        <end position="402"/>
    </location>
</feature>
<keyword evidence="3" id="KW-1003">Cell membrane</keyword>
<feature type="transmembrane region" description="Helical" evidence="12">
    <location>
        <begin position="12"/>
        <end position="32"/>
    </location>
</feature>
<dbReference type="InterPro" id="IPR010975">
    <property type="entry name" value="PTS_IIBC_a_glc"/>
</dbReference>
<keyword evidence="9 12" id="KW-1133">Transmembrane helix</keyword>
<feature type="transmembrane region" description="Helical" evidence="12">
    <location>
        <begin position="86"/>
        <end position="108"/>
    </location>
</feature>
<dbReference type="GO" id="GO:0008982">
    <property type="term" value="F:protein-N(PI)-phosphohistidine-sugar phosphotransferase activity"/>
    <property type="evidence" value="ECO:0007669"/>
    <property type="project" value="InterPro"/>
</dbReference>
<dbReference type="NCBIfam" id="TIGR00826">
    <property type="entry name" value="EIIB_glc"/>
    <property type="match status" value="1"/>
</dbReference>
<keyword evidence="6" id="KW-0598">Phosphotransferase system</keyword>
<dbReference type="Proteomes" id="UP000184159">
    <property type="component" value="Unassembled WGS sequence"/>
</dbReference>
<evidence type="ECO:0000313" key="15">
    <source>
        <dbReference type="EMBL" id="SHF94981.1"/>
    </source>
</evidence>
<feature type="transmembrane region" description="Helical" evidence="12">
    <location>
        <begin position="233"/>
        <end position="253"/>
    </location>
</feature>
<evidence type="ECO:0000313" key="16">
    <source>
        <dbReference type="Proteomes" id="UP000184159"/>
    </source>
</evidence>
<keyword evidence="8" id="KW-0418">Kinase</keyword>
<evidence type="ECO:0000256" key="12">
    <source>
        <dbReference type="SAM" id="Phobius"/>
    </source>
</evidence>
<dbReference type="SUPFAM" id="SSF55604">
    <property type="entry name" value="Glucose permease domain IIB"/>
    <property type="match status" value="1"/>
</dbReference>
<gene>
    <name evidence="15" type="ORF">SAMN02745781_03586</name>
</gene>
<keyword evidence="16" id="KW-1185">Reference proteome</keyword>
<evidence type="ECO:0000256" key="10">
    <source>
        <dbReference type="ARBA" id="ARBA00023136"/>
    </source>
</evidence>
<dbReference type="InterPro" id="IPR001996">
    <property type="entry name" value="PTS_IIB_1"/>
</dbReference>
<dbReference type="PROSITE" id="PS51103">
    <property type="entry name" value="PTS_EIIC_TYPE_1"/>
    <property type="match status" value="1"/>
</dbReference>
<dbReference type="Pfam" id="PF00367">
    <property type="entry name" value="PTS_EIIB"/>
    <property type="match status" value="1"/>
</dbReference>
<dbReference type="InterPro" id="IPR018113">
    <property type="entry name" value="PTrfase_EIIB_Cys"/>
</dbReference>
<reference evidence="16" key="1">
    <citation type="submission" date="2016-11" db="EMBL/GenBank/DDBJ databases">
        <authorList>
            <person name="Varghese N."/>
            <person name="Submissions S."/>
        </authorList>
    </citation>
    <scope>NUCLEOTIDE SEQUENCE [LARGE SCALE GENOMIC DNA]</scope>
    <source>
        <strain evidence="16">DSM 21264</strain>
    </source>
</reference>
<feature type="transmembrane region" description="Helical" evidence="12">
    <location>
        <begin position="273"/>
        <end position="294"/>
    </location>
</feature>
<evidence type="ECO:0000256" key="9">
    <source>
        <dbReference type="ARBA" id="ARBA00022989"/>
    </source>
</evidence>
<evidence type="ECO:0000256" key="6">
    <source>
        <dbReference type="ARBA" id="ARBA00022683"/>
    </source>
</evidence>
<evidence type="ECO:0000256" key="3">
    <source>
        <dbReference type="ARBA" id="ARBA00022475"/>
    </source>
</evidence>
<keyword evidence="10 12" id="KW-0472">Membrane</keyword>
<dbReference type="EMBL" id="FQUH01000021">
    <property type="protein sequence ID" value="SHF94981.1"/>
    <property type="molecule type" value="Genomic_DNA"/>
</dbReference>
<dbReference type="PROSITE" id="PS51098">
    <property type="entry name" value="PTS_EIIB_TYPE_1"/>
    <property type="match status" value="1"/>
</dbReference>
<accession>A0A1M5FUX8</accession>
<comment type="subcellular location">
    <subcellularLocation>
        <location evidence="1">Cell membrane</location>
        <topology evidence="1">Multi-pass membrane protein</topology>
    </subcellularLocation>
</comment>
<proteinExistence type="predicted"/>
<evidence type="ECO:0000259" key="13">
    <source>
        <dbReference type="PROSITE" id="PS51098"/>
    </source>
</evidence>
<feature type="active site" description="Phosphocysteine intermediate; for EIIB activity" evidence="11">
    <location>
        <position position="462"/>
    </location>
</feature>
<evidence type="ECO:0000256" key="8">
    <source>
        <dbReference type="ARBA" id="ARBA00022777"/>
    </source>
</evidence>
<feature type="transmembrane region" description="Helical" evidence="12">
    <location>
        <begin position="306"/>
        <end position="322"/>
    </location>
</feature>
<dbReference type="Gene3D" id="3.30.1360.60">
    <property type="entry name" value="Glucose permease domain IIB"/>
    <property type="match status" value="1"/>
</dbReference>
<dbReference type="NCBIfam" id="TIGR02005">
    <property type="entry name" value="PTS-IIBC-alpha"/>
    <property type="match status" value="1"/>
</dbReference>
<dbReference type="AlphaFoldDB" id="A0A1M5FUX8"/>
<keyword evidence="2" id="KW-0813">Transport</keyword>
<dbReference type="InterPro" id="IPR013013">
    <property type="entry name" value="PTS_EIIC_1"/>
</dbReference>
<evidence type="ECO:0000256" key="4">
    <source>
        <dbReference type="ARBA" id="ARBA00022597"/>
    </source>
</evidence>